<sequence>MKKKMTLLTLGAALIAVPVLAAPGGDRNMGDANKDGVLTRAEAEAHAKAMFVKLDINKDGKLDQADRAARHAEKRAQMFDRLDANKDGSISKAEWDQADAARQAKRAEWKAKRGERAGAPGEGGERHAMRGHHGGKRGGHGGPGGWMKADANGDKAISQAEFVAGALARFDRMDTNKDGKVTAEERQAMRQGMRDKRGAPPAPPATN</sequence>
<dbReference type="PANTHER" id="PTHR10827:SF98">
    <property type="entry name" value="45 KDA CALCIUM-BINDING PROTEIN"/>
    <property type="match status" value="1"/>
</dbReference>
<keyword evidence="1" id="KW-0479">Metal-binding</keyword>
<reference evidence="7" key="1">
    <citation type="submission" date="2015-11" db="EMBL/GenBank/DDBJ databases">
        <title>Complete genome sequence of a polyethylene glycol-degrading strain Sphingopyxis terrae strain 203-1 (NBRC 15098).</title>
        <authorList>
            <person name="Yoshiyuki O."/>
            <person name="Shouta N."/>
            <person name="Nagata Y."/>
            <person name="Numata M."/>
            <person name="Tsuchikane K."/>
            <person name="Hosoyama A."/>
            <person name="Yamazoe A."/>
            <person name="Tsuda M."/>
            <person name="Fujita N."/>
            <person name="Kawai F."/>
        </authorList>
    </citation>
    <scope>NUCLEOTIDE SEQUENCE [LARGE SCALE GENOMIC DNA]</scope>
    <source>
        <strain evidence="7">203-1</strain>
    </source>
</reference>
<gene>
    <name evidence="6" type="ORF">AOA14_17935</name>
</gene>
<organism evidence="6 7">
    <name type="scientific">Sphingopyxis terrae subsp. terrae NBRC 15098</name>
    <dbReference type="NCBI Taxonomy" id="1219058"/>
    <lineage>
        <taxon>Bacteria</taxon>
        <taxon>Pseudomonadati</taxon>
        <taxon>Pseudomonadota</taxon>
        <taxon>Alphaproteobacteria</taxon>
        <taxon>Sphingomonadales</taxon>
        <taxon>Sphingomonadaceae</taxon>
        <taxon>Sphingopyxis</taxon>
    </lineage>
</organism>
<dbReference type="EMBL" id="CP013342">
    <property type="protein sequence ID" value="AMU96485.1"/>
    <property type="molecule type" value="Genomic_DNA"/>
</dbReference>
<evidence type="ECO:0000313" key="7">
    <source>
        <dbReference type="Proteomes" id="UP000076234"/>
    </source>
</evidence>
<protein>
    <recommendedName>
        <fullName evidence="5">EF-hand domain-containing protein</fullName>
    </recommendedName>
</protein>
<dbReference type="RefSeq" id="WP_062902793.1">
    <property type="nucleotide sequence ID" value="NZ_CP013342.1"/>
</dbReference>
<feature type="domain" description="EF-hand" evidence="5">
    <location>
        <begin position="161"/>
        <end position="196"/>
    </location>
</feature>
<evidence type="ECO:0000259" key="5">
    <source>
        <dbReference type="PROSITE" id="PS50222"/>
    </source>
</evidence>
<name>A0A142W4M8_9SPHN</name>
<feature type="signal peptide" evidence="4">
    <location>
        <begin position="1"/>
        <end position="21"/>
    </location>
</feature>
<feature type="chain" id="PRO_5007502683" description="EF-hand domain-containing protein" evidence="4">
    <location>
        <begin position="22"/>
        <end position="207"/>
    </location>
</feature>
<dbReference type="Gene3D" id="1.10.238.10">
    <property type="entry name" value="EF-hand"/>
    <property type="match status" value="2"/>
</dbReference>
<evidence type="ECO:0000256" key="2">
    <source>
        <dbReference type="ARBA" id="ARBA00022737"/>
    </source>
</evidence>
<feature type="compositionally biased region" description="Basic residues" evidence="3">
    <location>
        <begin position="129"/>
        <end position="139"/>
    </location>
</feature>
<dbReference type="PROSITE" id="PS00018">
    <property type="entry name" value="EF_HAND_1"/>
    <property type="match status" value="1"/>
</dbReference>
<dbReference type="KEGG" id="ster:AOA14_17935"/>
<dbReference type="Pfam" id="PF13202">
    <property type="entry name" value="EF-hand_5"/>
    <property type="match status" value="3"/>
</dbReference>
<evidence type="ECO:0000256" key="4">
    <source>
        <dbReference type="SAM" id="SignalP"/>
    </source>
</evidence>
<dbReference type="SUPFAM" id="SSF47473">
    <property type="entry name" value="EF-hand"/>
    <property type="match status" value="2"/>
</dbReference>
<dbReference type="InterPro" id="IPR002048">
    <property type="entry name" value="EF_hand_dom"/>
</dbReference>
<evidence type="ECO:0000256" key="1">
    <source>
        <dbReference type="ARBA" id="ARBA00022723"/>
    </source>
</evidence>
<dbReference type="Proteomes" id="UP000076234">
    <property type="component" value="Chromosome"/>
</dbReference>
<evidence type="ECO:0000256" key="3">
    <source>
        <dbReference type="SAM" id="MobiDB-lite"/>
    </source>
</evidence>
<feature type="compositionally biased region" description="Basic and acidic residues" evidence="3">
    <location>
        <begin position="105"/>
        <end position="116"/>
    </location>
</feature>
<dbReference type="PROSITE" id="PS50222">
    <property type="entry name" value="EF_HAND_2"/>
    <property type="match status" value="2"/>
</dbReference>
<feature type="compositionally biased region" description="Basic and acidic residues" evidence="3">
    <location>
        <begin position="177"/>
        <end position="198"/>
    </location>
</feature>
<dbReference type="InterPro" id="IPR018247">
    <property type="entry name" value="EF_Hand_1_Ca_BS"/>
</dbReference>
<feature type="region of interest" description="Disordered" evidence="3">
    <location>
        <begin position="101"/>
        <end position="143"/>
    </location>
</feature>
<evidence type="ECO:0000313" key="6">
    <source>
        <dbReference type="EMBL" id="AMU96485.1"/>
    </source>
</evidence>
<feature type="region of interest" description="Disordered" evidence="3">
    <location>
        <begin position="177"/>
        <end position="207"/>
    </location>
</feature>
<proteinExistence type="predicted"/>
<dbReference type="PANTHER" id="PTHR10827">
    <property type="entry name" value="RETICULOCALBIN"/>
    <property type="match status" value="1"/>
</dbReference>
<keyword evidence="4" id="KW-0732">Signal</keyword>
<reference evidence="6 7" key="2">
    <citation type="journal article" date="2016" name="Genome Announc.">
        <title>Complete Genome Sequence of Sphingopyxis terrae Strain 203-1 (NBRC 111660), a Polyethylene Glycol Degrader.</title>
        <authorList>
            <person name="Ohtsubo Y."/>
            <person name="Nonoyama S."/>
            <person name="Nagata Y."/>
            <person name="Numata M."/>
            <person name="Tsuchikane K."/>
            <person name="Hosoyama A."/>
            <person name="Yamazoe A."/>
            <person name="Tsuda M."/>
            <person name="Fujita N."/>
            <person name="Kawai F."/>
        </authorList>
    </citation>
    <scope>NUCLEOTIDE SEQUENCE [LARGE SCALE GENOMIC DNA]</scope>
    <source>
        <strain evidence="6 7">203-1</strain>
    </source>
</reference>
<dbReference type="AlphaFoldDB" id="A0A142W4M8"/>
<dbReference type="InterPro" id="IPR011992">
    <property type="entry name" value="EF-hand-dom_pair"/>
</dbReference>
<keyword evidence="2" id="KW-0677">Repeat</keyword>
<accession>A0A142W4M8</accession>
<dbReference type="STRING" id="1219058.AOA14_17935"/>
<feature type="domain" description="EF-hand" evidence="5">
    <location>
        <begin position="70"/>
        <end position="105"/>
    </location>
</feature>
<dbReference type="GO" id="GO:0005509">
    <property type="term" value="F:calcium ion binding"/>
    <property type="evidence" value="ECO:0007669"/>
    <property type="project" value="InterPro"/>
</dbReference>